<dbReference type="SUPFAM" id="SSF55154">
    <property type="entry name" value="CYTH-like phosphatases"/>
    <property type="match status" value="1"/>
</dbReference>
<gene>
    <name evidence="2" type="ORF">COV58_02680</name>
</gene>
<reference evidence="2 3" key="1">
    <citation type="submission" date="2017-09" db="EMBL/GenBank/DDBJ databases">
        <title>Depth-based differentiation of microbial function through sediment-hosted aquifers and enrichment of novel symbionts in the deep terrestrial subsurface.</title>
        <authorList>
            <person name="Probst A.J."/>
            <person name="Ladd B."/>
            <person name="Jarett J.K."/>
            <person name="Geller-Mcgrath D.E."/>
            <person name="Sieber C.M."/>
            <person name="Emerson J.B."/>
            <person name="Anantharaman K."/>
            <person name="Thomas B.C."/>
            <person name="Malmstrom R."/>
            <person name="Stieglmeier M."/>
            <person name="Klingl A."/>
            <person name="Woyke T."/>
            <person name="Ryan C.M."/>
            <person name="Banfield J.F."/>
        </authorList>
    </citation>
    <scope>NUCLEOTIDE SEQUENCE [LARGE SCALE GENOMIC DNA]</scope>
    <source>
        <strain evidence="2">CG11_big_fil_rev_8_21_14_0_20_36_8</strain>
    </source>
</reference>
<sequence length="172" mass="19979">MSRNIEIKAKIRDTSSFVNKLRNVTGKDPQILDQKDTYFNCPNGRLKLREEQPNHSELIFYQRSNDLSPKLSTYKRLEKLNPAIVELLIEAYGIKVIVKKKRYLFFIEQTRVHIDEVTNLGTFIEFEVVLKENQTIEVGQQIANELLNNLGISKESLISHSYSDLLLSKTHE</sequence>
<evidence type="ECO:0000259" key="1">
    <source>
        <dbReference type="PROSITE" id="PS51707"/>
    </source>
</evidence>
<dbReference type="InterPro" id="IPR008173">
    <property type="entry name" value="Adenylyl_cyclase_CyaB"/>
</dbReference>
<dbReference type="PANTHER" id="PTHR21028:SF2">
    <property type="entry name" value="CYTH DOMAIN-CONTAINING PROTEIN"/>
    <property type="match status" value="1"/>
</dbReference>
<dbReference type="PANTHER" id="PTHR21028">
    <property type="entry name" value="SI:CH211-156B7.4"/>
    <property type="match status" value="1"/>
</dbReference>
<dbReference type="PROSITE" id="PS51707">
    <property type="entry name" value="CYTH"/>
    <property type="match status" value="1"/>
</dbReference>
<dbReference type="Gene3D" id="2.40.320.10">
    <property type="entry name" value="Hypothetical Protein Pfu-838710-001"/>
    <property type="match status" value="1"/>
</dbReference>
<feature type="domain" description="CYTH" evidence="1">
    <location>
        <begin position="2"/>
        <end position="168"/>
    </location>
</feature>
<protein>
    <submittedName>
        <fullName evidence="2">Adenylate cyclase</fullName>
    </submittedName>
</protein>
<dbReference type="EMBL" id="PCVM01000061">
    <property type="protein sequence ID" value="PIQ73407.1"/>
    <property type="molecule type" value="Genomic_DNA"/>
</dbReference>
<dbReference type="InterPro" id="IPR023577">
    <property type="entry name" value="CYTH_domain"/>
</dbReference>
<name>A0A2M6IU84_9BACT</name>
<proteinExistence type="predicted"/>
<evidence type="ECO:0000313" key="2">
    <source>
        <dbReference type="EMBL" id="PIQ73407.1"/>
    </source>
</evidence>
<dbReference type="Pfam" id="PF01928">
    <property type="entry name" value="CYTH"/>
    <property type="match status" value="1"/>
</dbReference>
<dbReference type="Proteomes" id="UP000231056">
    <property type="component" value="Unassembled WGS sequence"/>
</dbReference>
<dbReference type="AlphaFoldDB" id="A0A2M6IU84"/>
<accession>A0A2M6IU84</accession>
<dbReference type="CDD" id="cd07890">
    <property type="entry name" value="CYTH-like_AC_IV-like"/>
    <property type="match status" value="1"/>
</dbReference>
<organism evidence="2 3">
    <name type="scientific">Candidatus Roizmanbacteria bacterium CG11_big_fil_rev_8_21_14_0_20_36_8</name>
    <dbReference type="NCBI Taxonomy" id="1974856"/>
    <lineage>
        <taxon>Bacteria</taxon>
        <taxon>Candidatus Roizmaniibacteriota</taxon>
    </lineage>
</organism>
<comment type="caution">
    <text evidence="2">The sequence shown here is derived from an EMBL/GenBank/DDBJ whole genome shotgun (WGS) entry which is preliminary data.</text>
</comment>
<dbReference type="SMART" id="SM01118">
    <property type="entry name" value="CYTH"/>
    <property type="match status" value="1"/>
</dbReference>
<evidence type="ECO:0000313" key="3">
    <source>
        <dbReference type="Proteomes" id="UP000231056"/>
    </source>
</evidence>
<dbReference type="InterPro" id="IPR033469">
    <property type="entry name" value="CYTH-like_dom_sf"/>
</dbReference>